<sequence length="132" mass="14259">MDNNNTLALMTERSASSAVNGSPRRMTPQSPGATRPASLLDSHLHIVHLVVNRDEKGYGMKVSGDNPVYVQSVKEGGAAEKAGLHAGDKIIKVNGVNVMSSTHTDVVALIRCKYSYLNFIQAGFKTNRNHIL</sequence>
<evidence type="ECO:0000256" key="1">
    <source>
        <dbReference type="SAM" id="MobiDB-lite"/>
    </source>
</evidence>
<dbReference type="InterPro" id="IPR036034">
    <property type="entry name" value="PDZ_sf"/>
</dbReference>
<evidence type="ECO:0000259" key="2">
    <source>
        <dbReference type="PROSITE" id="PS50106"/>
    </source>
</evidence>
<gene>
    <name evidence="3" type="ORF">HHI36_019030</name>
</gene>
<evidence type="ECO:0000313" key="3">
    <source>
        <dbReference type="EMBL" id="KAL3284895.1"/>
    </source>
</evidence>
<dbReference type="Pfam" id="PF00595">
    <property type="entry name" value="PDZ"/>
    <property type="match status" value="1"/>
</dbReference>
<feature type="compositionally biased region" description="Polar residues" evidence="1">
    <location>
        <begin position="1"/>
        <end position="20"/>
    </location>
</feature>
<protein>
    <recommendedName>
        <fullName evidence="2">PDZ domain-containing protein</fullName>
    </recommendedName>
</protein>
<feature type="domain" description="PDZ" evidence="2">
    <location>
        <begin position="48"/>
        <end position="111"/>
    </location>
</feature>
<dbReference type="PANTHER" id="PTHR45872">
    <property type="entry name" value="RHO GUANINE NUCLEOTIDE EXCHANGE FACTOR 2, ISOFORM D"/>
    <property type="match status" value="1"/>
</dbReference>
<evidence type="ECO:0000313" key="4">
    <source>
        <dbReference type="Proteomes" id="UP001516400"/>
    </source>
</evidence>
<dbReference type="Proteomes" id="UP001516400">
    <property type="component" value="Unassembled WGS sequence"/>
</dbReference>
<dbReference type="AlphaFoldDB" id="A0ABD2P281"/>
<dbReference type="InterPro" id="IPR001478">
    <property type="entry name" value="PDZ"/>
</dbReference>
<dbReference type="SMART" id="SM00228">
    <property type="entry name" value="PDZ"/>
    <property type="match status" value="1"/>
</dbReference>
<comment type="caution">
    <text evidence="3">The sequence shown here is derived from an EMBL/GenBank/DDBJ whole genome shotgun (WGS) entry which is preliminary data.</text>
</comment>
<keyword evidence="4" id="KW-1185">Reference proteome</keyword>
<dbReference type="PANTHER" id="PTHR45872:SF2">
    <property type="entry name" value="RHO GUANINE NUCLEOTIDE EXCHANGE FACTOR 2, ISOFORM D"/>
    <property type="match status" value="1"/>
</dbReference>
<organism evidence="3 4">
    <name type="scientific">Cryptolaemus montrouzieri</name>
    <dbReference type="NCBI Taxonomy" id="559131"/>
    <lineage>
        <taxon>Eukaryota</taxon>
        <taxon>Metazoa</taxon>
        <taxon>Ecdysozoa</taxon>
        <taxon>Arthropoda</taxon>
        <taxon>Hexapoda</taxon>
        <taxon>Insecta</taxon>
        <taxon>Pterygota</taxon>
        <taxon>Neoptera</taxon>
        <taxon>Endopterygota</taxon>
        <taxon>Coleoptera</taxon>
        <taxon>Polyphaga</taxon>
        <taxon>Cucujiformia</taxon>
        <taxon>Coccinelloidea</taxon>
        <taxon>Coccinellidae</taxon>
        <taxon>Scymninae</taxon>
        <taxon>Scymnini</taxon>
        <taxon>Cryptolaemus</taxon>
    </lineage>
</organism>
<dbReference type="SUPFAM" id="SSF50156">
    <property type="entry name" value="PDZ domain-like"/>
    <property type="match status" value="1"/>
</dbReference>
<accession>A0ABD2P281</accession>
<dbReference type="Gene3D" id="2.30.42.10">
    <property type="match status" value="1"/>
</dbReference>
<proteinExistence type="predicted"/>
<reference evidence="3 4" key="1">
    <citation type="journal article" date="2021" name="BMC Biol.">
        <title>Horizontally acquired antibacterial genes associated with adaptive radiation of ladybird beetles.</title>
        <authorList>
            <person name="Li H.S."/>
            <person name="Tang X.F."/>
            <person name="Huang Y.H."/>
            <person name="Xu Z.Y."/>
            <person name="Chen M.L."/>
            <person name="Du X.Y."/>
            <person name="Qiu B.Y."/>
            <person name="Chen P.T."/>
            <person name="Zhang W."/>
            <person name="Slipinski A."/>
            <person name="Escalona H.E."/>
            <person name="Waterhouse R.M."/>
            <person name="Zwick A."/>
            <person name="Pang H."/>
        </authorList>
    </citation>
    <scope>NUCLEOTIDE SEQUENCE [LARGE SCALE GENOMIC DNA]</scope>
    <source>
        <strain evidence="3">SYSU2018</strain>
    </source>
</reference>
<name>A0ABD2P281_9CUCU</name>
<dbReference type="PROSITE" id="PS50106">
    <property type="entry name" value="PDZ"/>
    <property type="match status" value="1"/>
</dbReference>
<feature type="region of interest" description="Disordered" evidence="1">
    <location>
        <begin position="1"/>
        <end position="36"/>
    </location>
</feature>
<dbReference type="EMBL" id="JABFTP020000165">
    <property type="protein sequence ID" value="KAL3284895.1"/>
    <property type="molecule type" value="Genomic_DNA"/>
</dbReference>